<name>A0A4Z1CBC7_9GAMM</name>
<dbReference type="OrthoDB" id="9805628at2"/>
<dbReference type="EMBL" id="SRPF01000001">
    <property type="protein sequence ID" value="TGN41326.1"/>
    <property type="molecule type" value="Genomic_DNA"/>
</dbReference>
<dbReference type="Gene3D" id="3.20.10.10">
    <property type="entry name" value="D-amino Acid Aminotransferase, subunit A, domain 2"/>
    <property type="match status" value="1"/>
</dbReference>
<gene>
    <name evidence="2" type="ORF">E5Q11_01885</name>
</gene>
<evidence type="ECO:0000313" key="2">
    <source>
        <dbReference type="EMBL" id="TGN41326.1"/>
    </source>
</evidence>
<dbReference type="InterPro" id="IPR043132">
    <property type="entry name" value="BCAT-like_C"/>
</dbReference>
<reference evidence="2 3" key="1">
    <citation type="submission" date="2019-04" db="EMBL/GenBank/DDBJ databases">
        <authorList>
            <person name="Park S."/>
            <person name="Yoon J.-H."/>
        </authorList>
    </citation>
    <scope>NUCLEOTIDE SEQUENCE [LARGE SCALE GENOMIC DNA]</scope>
    <source>
        <strain evidence="2 3">HJM-18</strain>
    </source>
</reference>
<dbReference type="AlphaFoldDB" id="A0A4Z1CBC7"/>
<keyword evidence="3" id="KW-1185">Reference proteome</keyword>
<comment type="similarity">
    <text evidence="1">Belongs to the class-IV pyridoxal-phosphate-dependent aminotransferase family.</text>
</comment>
<dbReference type="InterPro" id="IPR043131">
    <property type="entry name" value="BCAT-like_N"/>
</dbReference>
<organism evidence="2 3">
    <name type="scientific">Marinobacter confluentis</name>
    <dbReference type="NCBI Taxonomy" id="1697557"/>
    <lineage>
        <taxon>Bacteria</taxon>
        <taxon>Pseudomonadati</taxon>
        <taxon>Pseudomonadota</taxon>
        <taxon>Gammaproteobacteria</taxon>
        <taxon>Pseudomonadales</taxon>
        <taxon>Marinobacteraceae</taxon>
        <taxon>Marinobacter</taxon>
    </lineage>
</organism>
<keyword evidence="2" id="KW-0456">Lyase</keyword>
<dbReference type="SUPFAM" id="SSF56752">
    <property type="entry name" value="D-aminoacid aminotransferase-like PLP-dependent enzymes"/>
    <property type="match status" value="1"/>
</dbReference>
<evidence type="ECO:0000256" key="1">
    <source>
        <dbReference type="ARBA" id="ARBA00009320"/>
    </source>
</evidence>
<dbReference type="PANTHER" id="PTHR42743:SF13">
    <property type="entry name" value="P-LOOP CONTAINING NUCLEOSIDE TRIPHOSPHATE HYDROLASE PROTEIN"/>
    <property type="match status" value="1"/>
</dbReference>
<dbReference type="PANTHER" id="PTHR42743">
    <property type="entry name" value="AMINO-ACID AMINOTRANSFERASE"/>
    <property type="match status" value="1"/>
</dbReference>
<accession>A0A4Z1CBC7</accession>
<dbReference type="GO" id="GO:0016829">
    <property type="term" value="F:lyase activity"/>
    <property type="evidence" value="ECO:0007669"/>
    <property type="project" value="UniProtKB-KW"/>
</dbReference>
<sequence length="272" mass="29412">MLTVIQANSQAVPAADRGLAYGDGLFETIRMSGQKALLRQHHLRRMASDAARLGIPADVDDLDRELTRAARRLGPPDDNHSWILKLILTRGNGGRGYRPPQNPEPHLIASSATLPPLPGPEGVVARCSSFPLTVNPKLAGIKTLNRLQQVMASREFTGAEWELIMKDGADHLVEGTRTNLIARLGDCWVTPPASSVAVAGVMRQYVMERLVLAGETVLERPLPADLAAREDLRGFYLLNSVFGVVAVRSFEGADLPVDGTLATICGPIETLE</sequence>
<dbReference type="Gene3D" id="3.30.470.10">
    <property type="match status" value="1"/>
</dbReference>
<dbReference type="GO" id="GO:0046394">
    <property type="term" value="P:carboxylic acid biosynthetic process"/>
    <property type="evidence" value="ECO:0007669"/>
    <property type="project" value="UniProtKB-ARBA"/>
</dbReference>
<dbReference type="InterPro" id="IPR001544">
    <property type="entry name" value="Aminotrans_IV"/>
</dbReference>
<protein>
    <submittedName>
        <fullName evidence="2">Aminodeoxychorismate lyase</fullName>
    </submittedName>
</protein>
<evidence type="ECO:0000313" key="3">
    <source>
        <dbReference type="Proteomes" id="UP000298325"/>
    </source>
</evidence>
<comment type="caution">
    <text evidence="2">The sequence shown here is derived from an EMBL/GenBank/DDBJ whole genome shotgun (WGS) entry which is preliminary data.</text>
</comment>
<dbReference type="RefSeq" id="WP_135801711.1">
    <property type="nucleotide sequence ID" value="NZ_SRPF01000001.1"/>
</dbReference>
<dbReference type="Proteomes" id="UP000298325">
    <property type="component" value="Unassembled WGS sequence"/>
</dbReference>
<proteinExistence type="inferred from homology"/>
<dbReference type="InterPro" id="IPR050571">
    <property type="entry name" value="Class-IV_PLP-Dep_Aminotrnsfr"/>
</dbReference>
<dbReference type="InterPro" id="IPR036038">
    <property type="entry name" value="Aminotransferase-like"/>
</dbReference>
<dbReference type="Pfam" id="PF01063">
    <property type="entry name" value="Aminotran_4"/>
    <property type="match status" value="1"/>
</dbReference>